<dbReference type="InterPro" id="IPR013087">
    <property type="entry name" value="Znf_C2H2_type"/>
</dbReference>
<evidence type="ECO:0000313" key="8">
    <source>
        <dbReference type="Proteomes" id="UP000290809"/>
    </source>
</evidence>
<keyword evidence="3" id="KW-0862">Zinc</keyword>
<dbReference type="Pfam" id="PF00096">
    <property type="entry name" value="zf-C2H2"/>
    <property type="match status" value="3"/>
</dbReference>
<sequence length="615" mass="69638">MTEMMAMGYEGFYDMHSSPLKREEIYDYKSRGTYMCNLSGLTSPTTSEHCSSIGSSFRTEQCSSSTSSNEYESLLDLDFILENSATQKANNVSNNLYNCTYSNSVMNVNYSFAKSPVSQLRPVYSDVICSQNSNSFRNSNTKYYYDLGSNNSPIEIKQEPIFPENSEYKHCSEINQNNSYNWTTNVPNNCNYNSNCSAVLDTGHYIQTTNDSRTGELQSQHSSSSLAYMPSVIPTTDMPPVDPYQNCQSSLQNQEQSSLRFYPNVAVNGNIMTENNIAAVYLPQNNRVDHSQLHPMPPTCSVINTINDNSTVHAVNNMQDYRSATQNANYYMNMYKIDDTNLPVNTTFRVLAPRAVSPTQNLGFGPLNTTCDNPVYRNSSLVSTHINNIGRNKSSAIELGIESHQDILGCNMGGPGEVPLIPMRRTRTNKTKGDTSTKGTGSNSTGRTKKSIALIHTCPFSTCAKAYSKSSHLKAHMRVHTGEKPFPCDWPGCAWRFARSDELTRHYRKHTGDRPFQCRTCHRAFARSDHLTLHMKKHQSAWFLENFCHIHHEEPITEFINETTYQLIISKIMDFITIPDLNIFVEFVDLNMHKFKGEFYYELISTVELLNISKH</sequence>
<keyword evidence="2 4" id="KW-0863">Zinc-finger</keyword>
<evidence type="ECO:0000259" key="6">
    <source>
        <dbReference type="PROSITE" id="PS50157"/>
    </source>
</evidence>
<dbReference type="SUPFAM" id="SSF57667">
    <property type="entry name" value="beta-beta-alpha zinc fingers"/>
    <property type="match status" value="2"/>
</dbReference>
<evidence type="ECO:0000256" key="5">
    <source>
        <dbReference type="SAM" id="MobiDB-lite"/>
    </source>
</evidence>
<reference evidence="7 8" key="1">
    <citation type="journal article" date="2019" name="PLoS Pathog.">
        <title>Genome sequence of the bovine parasite Schistosoma bovis Tanzania.</title>
        <authorList>
            <person name="Oey H."/>
            <person name="Zakrzewski M."/>
            <person name="Gobert G."/>
            <person name="Gravermann K."/>
            <person name="Stoye J."/>
            <person name="Jones M."/>
            <person name="Mcmanus D."/>
            <person name="Krause L."/>
        </authorList>
    </citation>
    <scope>NUCLEOTIDE SEQUENCE [LARGE SCALE GENOMIC DNA]</scope>
    <source>
        <strain evidence="7 8">TAN1997</strain>
    </source>
</reference>
<accession>A0A430QE89</accession>
<dbReference type="PROSITE" id="PS00028">
    <property type="entry name" value="ZINC_FINGER_C2H2_1"/>
    <property type="match status" value="3"/>
</dbReference>
<name>A0A430QE89_SCHBO</name>
<dbReference type="FunFam" id="3.30.160.60:FF:000007">
    <property type="entry name" value="Basic krueppel-like factor 3"/>
    <property type="match status" value="1"/>
</dbReference>
<keyword evidence="1" id="KW-0479">Metal-binding</keyword>
<dbReference type="Gene3D" id="3.30.160.60">
    <property type="entry name" value="Classic Zinc Finger"/>
    <property type="match status" value="3"/>
</dbReference>
<evidence type="ECO:0000256" key="4">
    <source>
        <dbReference type="PROSITE-ProRule" id="PRU00042"/>
    </source>
</evidence>
<dbReference type="PANTHER" id="PTHR23235">
    <property type="entry name" value="KRUEPPEL-LIKE TRANSCRIPTION FACTOR"/>
    <property type="match status" value="1"/>
</dbReference>
<dbReference type="EMBL" id="QMKO01001881">
    <property type="protein sequence ID" value="RTG85963.1"/>
    <property type="molecule type" value="Genomic_DNA"/>
</dbReference>
<dbReference type="GO" id="GO:0008270">
    <property type="term" value="F:zinc ion binding"/>
    <property type="evidence" value="ECO:0007669"/>
    <property type="project" value="UniProtKB-KW"/>
</dbReference>
<dbReference type="PANTHER" id="PTHR23235:SF156">
    <property type="entry name" value="KRUPPEL-LIKE FACTOR 18"/>
    <property type="match status" value="1"/>
</dbReference>
<dbReference type="GO" id="GO:0000978">
    <property type="term" value="F:RNA polymerase II cis-regulatory region sequence-specific DNA binding"/>
    <property type="evidence" value="ECO:0007669"/>
    <property type="project" value="TreeGrafter"/>
</dbReference>
<comment type="caution">
    <text evidence="7">The sequence shown here is derived from an EMBL/GenBank/DDBJ whole genome shotgun (WGS) entry which is preliminary data.</text>
</comment>
<feature type="domain" description="C2H2-type" evidence="6">
    <location>
        <begin position="456"/>
        <end position="485"/>
    </location>
</feature>
<evidence type="ECO:0000256" key="3">
    <source>
        <dbReference type="ARBA" id="ARBA00022833"/>
    </source>
</evidence>
<evidence type="ECO:0000256" key="2">
    <source>
        <dbReference type="ARBA" id="ARBA00022771"/>
    </source>
</evidence>
<feature type="compositionally biased region" description="Low complexity" evidence="5">
    <location>
        <begin position="434"/>
        <end position="446"/>
    </location>
</feature>
<dbReference type="PROSITE" id="PS50157">
    <property type="entry name" value="ZINC_FINGER_C2H2_2"/>
    <property type="match status" value="3"/>
</dbReference>
<feature type="domain" description="C2H2-type" evidence="6">
    <location>
        <begin position="516"/>
        <end position="538"/>
    </location>
</feature>
<dbReference type="AlphaFoldDB" id="A0A430QE89"/>
<evidence type="ECO:0000256" key="1">
    <source>
        <dbReference type="ARBA" id="ARBA00022723"/>
    </source>
</evidence>
<evidence type="ECO:0000313" key="7">
    <source>
        <dbReference type="EMBL" id="RTG85963.1"/>
    </source>
</evidence>
<protein>
    <recommendedName>
        <fullName evidence="6">C2H2-type domain-containing protein</fullName>
    </recommendedName>
</protein>
<dbReference type="GO" id="GO:0000981">
    <property type="term" value="F:DNA-binding transcription factor activity, RNA polymerase II-specific"/>
    <property type="evidence" value="ECO:0007669"/>
    <property type="project" value="TreeGrafter"/>
</dbReference>
<dbReference type="STRING" id="6184.A0A430QE89"/>
<dbReference type="InterPro" id="IPR036236">
    <property type="entry name" value="Znf_C2H2_sf"/>
</dbReference>
<proteinExistence type="predicted"/>
<gene>
    <name evidence="7" type="ORF">DC041_0000644</name>
</gene>
<feature type="domain" description="C2H2-type" evidence="6">
    <location>
        <begin position="486"/>
        <end position="515"/>
    </location>
</feature>
<feature type="region of interest" description="Disordered" evidence="5">
    <location>
        <begin position="427"/>
        <end position="447"/>
    </location>
</feature>
<dbReference type="Proteomes" id="UP000290809">
    <property type="component" value="Unassembled WGS sequence"/>
</dbReference>
<organism evidence="7 8">
    <name type="scientific">Schistosoma bovis</name>
    <name type="common">Blood fluke</name>
    <dbReference type="NCBI Taxonomy" id="6184"/>
    <lineage>
        <taxon>Eukaryota</taxon>
        <taxon>Metazoa</taxon>
        <taxon>Spiralia</taxon>
        <taxon>Lophotrochozoa</taxon>
        <taxon>Platyhelminthes</taxon>
        <taxon>Trematoda</taxon>
        <taxon>Digenea</taxon>
        <taxon>Strigeidida</taxon>
        <taxon>Schistosomatoidea</taxon>
        <taxon>Schistosomatidae</taxon>
        <taxon>Schistosoma</taxon>
    </lineage>
</organism>
<dbReference type="SMART" id="SM00355">
    <property type="entry name" value="ZnF_C2H2"/>
    <property type="match status" value="3"/>
</dbReference>
<keyword evidence="8" id="KW-1185">Reference proteome</keyword>